<dbReference type="Proteomes" id="UP001054837">
    <property type="component" value="Unassembled WGS sequence"/>
</dbReference>
<dbReference type="EMBL" id="BPLQ01011814">
    <property type="protein sequence ID" value="GIY60559.1"/>
    <property type="molecule type" value="Genomic_DNA"/>
</dbReference>
<comment type="caution">
    <text evidence="2">The sequence shown here is derived from an EMBL/GenBank/DDBJ whole genome shotgun (WGS) entry which is preliminary data.</text>
</comment>
<organism evidence="2 3">
    <name type="scientific">Caerostris darwini</name>
    <dbReference type="NCBI Taxonomy" id="1538125"/>
    <lineage>
        <taxon>Eukaryota</taxon>
        <taxon>Metazoa</taxon>
        <taxon>Ecdysozoa</taxon>
        <taxon>Arthropoda</taxon>
        <taxon>Chelicerata</taxon>
        <taxon>Arachnida</taxon>
        <taxon>Araneae</taxon>
        <taxon>Araneomorphae</taxon>
        <taxon>Entelegynae</taxon>
        <taxon>Araneoidea</taxon>
        <taxon>Araneidae</taxon>
        <taxon>Caerostris</taxon>
    </lineage>
</organism>
<accession>A0AAV4USU7</accession>
<keyword evidence="3" id="KW-1185">Reference proteome</keyword>
<evidence type="ECO:0000313" key="2">
    <source>
        <dbReference type="EMBL" id="GIY60559.1"/>
    </source>
</evidence>
<feature type="transmembrane region" description="Helical" evidence="1">
    <location>
        <begin position="74"/>
        <end position="95"/>
    </location>
</feature>
<protein>
    <submittedName>
        <fullName evidence="2">Uncharacterized protein</fullName>
    </submittedName>
</protein>
<evidence type="ECO:0000256" key="1">
    <source>
        <dbReference type="SAM" id="Phobius"/>
    </source>
</evidence>
<keyword evidence="1" id="KW-0812">Transmembrane</keyword>
<evidence type="ECO:0000313" key="3">
    <source>
        <dbReference type="Proteomes" id="UP001054837"/>
    </source>
</evidence>
<keyword evidence="1" id="KW-0472">Membrane</keyword>
<keyword evidence="1" id="KW-1133">Transmembrane helix</keyword>
<gene>
    <name evidence="2" type="ORF">CDAR_396351</name>
</gene>
<name>A0AAV4USU7_9ARAC</name>
<sequence length="114" mass="13089">MKDPAGGKGRDLFLSTKKVPSGRAVEGSRVLAGCPPSIYRLRAKDNPIRKRSPLTPTFEITHYRLPMTSSPPPFFSRTFSLLACFYLSEYLLLYYHQFALLGWLFCTIKDRWRA</sequence>
<dbReference type="AlphaFoldDB" id="A0AAV4USU7"/>
<reference evidence="2 3" key="1">
    <citation type="submission" date="2021-06" db="EMBL/GenBank/DDBJ databases">
        <title>Caerostris darwini draft genome.</title>
        <authorList>
            <person name="Kono N."/>
            <person name="Arakawa K."/>
        </authorList>
    </citation>
    <scope>NUCLEOTIDE SEQUENCE [LARGE SCALE GENOMIC DNA]</scope>
</reference>
<proteinExistence type="predicted"/>